<dbReference type="EMBL" id="LSSM01003183">
    <property type="protein sequence ID" value="OMJ18792.1"/>
    <property type="molecule type" value="Genomic_DNA"/>
</dbReference>
<dbReference type="GO" id="GO:0006308">
    <property type="term" value="P:DNA catabolic process"/>
    <property type="evidence" value="ECO:0007669"/>
    <property type="project" value="UniProtKB-UniRule"/>
</dbReference>
<keyword evidence="2" id="KW-0540">Nuclease</keyword>
<dbReference type="GO" id="GO:0000727">
    <property type="term" value="P:double-strand break repair via break-induced replication"/>
    <property type="evidence" value="ECO:0007669"/>
    <property type="project" value="UniProtKB-UniRule"/>
</dbReference>
<keyword evidence="2" id="KW-0460">Magnesium</keyword>
<gene>
    <name evidence="5" type="ORF">AYI69_g6874</name>
</gene>
<evidence type="ECO:0000256" key="1">
    <source>
        <dbReference type="ARBA" id="ARBA00022801"/>
    </source>
</evidence>
<keyword evidence="2 5" id="KW-0255">Endonuclease</keyword>
<keyword evidence="2" id="KW-0227">DNA damage</keyword>
<dbReference type="InterPro" id="IPR033309">
    <property type="entry name" value="Mus81"/>
</dbReference>
<evidence type="ECO:0000256" key="2">
    <source>
        <dbReference type="RuleBase" id="RU369042"/>
    </source>
</evidence>
<feature type="compositionally biased region" description="Low complexity" evidence="3">
    <location>
        <begin position="242"/>
        <end position="254"/>
    </location>
</feature>
<dbReference type="AlphaFoldDB" id="A0A1R1XVW9"/>
<dbReference type="OrthoDB" id="5963188at2759"/>
<dbReference type="GO" id="GO:0003677">
    <property type="term" value="F:DNA binding"/>
    <property type="evidence" value="ECO:0007669"/>
    <property type="project" value="UniProtKB-UniRule"/>
</dbReference>
<dbReference type="SMART" id="SM00891">
    <property type="entry name" value="ERCC4"/>
    <property type="match status" value="1"/>
</dbReference>
<dbReference type="GO" id="GO:0000712">
    <property type="term" value="P:resolution of meiotic recombination intermediates"/>
    <property type="evidence" value="ECO:0007669"/>
    <property type="project" value="TreeGrafter"/>
</dbReference>
<dbReference type="Gene3D" id="3.40.50.10130">
    <property type="match status" value="1"/>
</dbReference>
<dbReference type="InterPro" id="IPR011335">
    <property type="entry name" value="Restrct_endonuc-II-like"/>
</dbReference>
<dbReference type="InterPro" id="IPR047416">
    <property type="entry name" value="XPF_nuclease_Mus81"/>
</dbReference>
<evidence type="ECO:0000259" key="4">
    <source>
        <dbReference type="SMART" id="SM00891"/>
    </source>
</evidence>
<dbReference type="SUPFAM" id="SSF52980">
    <property type="entry name" value="Restriction endonuclease-like"/>
    <property type="match status" value="1"/>
</dbReference>
<dbReference type="PANTHER" id="PTHR13451">
    <property type="entry name" value="CLASS II CROSSOVER JUNCTION ENDONUCLEASE MUS81"/>
    <property type="match status" value="1"/>
</dbReference>
<comment type="subunit">
    <text evidence="2">Interacts with EME1.</text>
</comment>
<keyword evidence="2" id="KW-0539">Nucleus</keyword>
<proteinExistence type="inferred from homology"/>
<evidence type="ECO:0000313" key="6">
    <source>
        <dbReference type="Proteomes" id="UP000187429"/>
    </source>
</evidence>
<protein>
    <recommendedName>
        <fullName evidence="2">Crossover junction endonuclease MUS81</fullName>
        <ecNumber evidence="2">3.1.22.-</ecNumber>
    </recommendedName>
</protein>
<feature type="region of interest" description="Disordered" evidence="3">
    <location>
        <begin position="98"/>
        <end position="124"/>
    </location>
</feature>
<dbReference type="GO" id="GO:0048257">
    <property type="term" value="F:3'-flap endonuclease activity"/>
    <property type="evidence" value="ECO:0007669"/>
    <property type="project" value="TreeGrafter"/>
</dbReference>
<name>A0A1R1XVW9_9FUNG</name>
<keyword evidence="2" id="KW-0233">DNA recombination</keyword>
<comment type="function">
    <text evidence="2">Interacts with EME1 to form a DNA structure-specific endonuclease with substrate preference for branched DNA structures with a 5'-end at the branch nick. Typical substrates include 3'-flap structures, D-loops, replication forks and nicked Holliday junctions. May be required in mitosis for the processing of stalled or collapsed replication fork intermediates. May be required in meiosis for the repair of meiosis-specific double strand breaks subsequent to single-end invasion (SEI).</text>
</comment>
<keyword evidence="1 2" id="KW-0378">Hydrolase</keyword>
<reference evidence="6" key="1">
    <citation type="submission" date="2017-01" db="EMBL/GenBank/DDBJ databases">
        <authorList>
            <person name="Wang Y."/>
            <person name="White M."/>
            <person name="Kvist S."/>
            <person name="Moncalvo J.-M."/>
        </authorList>
    </citation>
    <scope>NUCLEOTIDE SEQUENCE [LARGE SCALE GENOMIC DNA]</scope>
    <source>
        <strain evidence="6">ID-206-W2</strain>
    </source>
</reference>
<dbReference type="PANTHER" id="PTHR13451:SF0">
    <property type="entry name" value="CROSSOVER JUNCTION ENDONUCLEASE MUS81"/>
    <property type="match status" value="1"/>
</dbReference>
<dbReference type="GO" id="GO:0046872">
    <property type="term" value="F:metal ion binding"/>
    <property type="evidence" value="ECO:0007669"/>
    <property type="project" value="UniProtKB-UniRule"/>
</dbReference>
<dbReference type="CDD" id="cd20074">
    <property type="entry name" value="XPF_nuclease_Mus81"/>
    <property type="match status" value="1"/>
</dbReference>
<dbReference type="InterPro" id="IPR006166">
    <property type="entry name" value="ERCC4_domain"/>
</dbReference>
<evidence type="ECO:0000313" key="5">
    <source>
        <dbReference type="EMBL" id="OMJ18792.1"/>
    </source>
</evidence>
<dbReference type="GO" id="GO:0008821">
    <property type="term" value="F:crossover junction DNA endonuclease activity"/>
    <property type="evidence" value="ECO:0007669"/>
    <property type="project" value="UniProtKB-UniRule"/>
</dbReference>
<dbReference type="Pfam" id="PF02732">
    <property type="entry name" value="ERCC4"/>
    <property type="match status" value="1"/>
</dbReference>
<dbReference type="GO" id="GO:0005634">
    <property type="term" value="C:nucleus"/>
    <property type="evidence" value="ECO:0007669"/>
    <property type="project" value="UniProtKB-SubCell"/>
</dbReference>
<dbReference type="Proteomes" id="UP000187429">
    <property type="component" value="Unassembled WGS sequence"/>
</dbReference>
<dbReference type="GO" id="GO:0048476">
    <property type="term" value="C:Holliday junction resolvase complex"/>
    <property type="evidence" value="ECO:0007669"/>
    <property type="project" value="UniProtKB-UniRule"/>
</dbReference>
<feature type="region of interest" description="Disordered" evidence="3">
    <location>
        <begin position="232"/>
        <end position="274"/>
    </location>
</feature>
<comment type="cofactor">
    <cofactor evidence="2">
        <name>Mg(2+)</name>
        <dbReference type="ChEBI" id="CHEBI:18420"/>
    </cofactor>
</comment>
<feature type="domain" description="ERCC4" evidence="4">
    <location>
        <begin position="188"/>
        <end position="327"/>
    </location>
</feature>
<dbReference type="GO" id="GO:0031573">
    <property type="term" value="P:mitotic intra-S DNA damage checkpoint signaling"/>
    <property type="evidence" value="ECO:0007669"/>
    <property type="project" value="TreeGrafter"/>
</dbReference>
<accession>A0A1R1XVW9</accession>
<comment type="caution">
    <text evidence="5">The sequence shown here is derived from an EMBL/GenBank/DDBJ whole genome shotgun (WGS) entry which is preliminary data.</text>
</comment>
<keyword evidence="6" id="KW-1185">Reference proteome</keyword>
<keyword evidence="2" id="KW-0479">Metal-binding</keyword>
<keyword evidence="2" id="KW-0234">DNA repair</keyword>
<comment type="subcellular location">
    <subcellularLocation>
        <location evidence="2">Nucleus</location>
    </subcellularLocation>
</comment>
<dbReference type="EC" id="3.1.22.-" evidence="2"/>
<organism evidence="5 6">
    <name type="scientific">Smittium culicis</name>
    <dbReference type="NCBI Taxonomy" id="133412"/>
    <lineage>
        <taxon>Eukaryota</taxon>
        <taxon>Fungi</taxon>
        <taxon>Fungi incertae sedis</taxon>
        <taxon>Zoopagomycota</taxon>
        <taxon>Kickxellomycotina</taxon>
        <taxon>Harpellomycetes</taxon>
        <taxon>Harpellales</taxon>
        <taxon>Legeriomycetaceae</taxon>
        <taxon>Smittium</taxon>
    </lineage>
</organism>
<comment type="similarity">
    <text evidence="2">Belongs to the XPF family.</text>
</comment>
<sequence>MELFEKGADMFNESRVSIDQQDNNESFENEISNYSDGYKWSSQNYDYANDFNSAANSSQNPLHLDSDKSSFDGFSSDNYNSYSFEFSENANYSTSKIQRSRVSNSQETVKTNYLSSDSEQSIGSMNSISRQNGLSSNAMSLEKNQVFERSYLLTKSASYNESESIFNETNPGIMIDPIMYEAGSFDIVLLIDVREIKNSSERDYMLNEFVKKGISAETIALPVGDYAWVARPKPKPDSQGTSRNLNARSNSLNSCDFETNSGKSAQGGRLSRTNSATMGLGRTLLNEDVIINMIIERKIMSDLCSSIKDGRINEQKVYCDPVIKKKN</sequence>
<evidence type="ECO:0000256" key="3">
    <source>
        <dbReference type="SAM" id="MobiDB-lite"/>
    </source>
</evidence>